<sequence length="239" mass="26264">MKKLSLSLLFLASVLPCLQAQDAGFKIPTDSGRSARQAAPAGGPVNAGAAVLSSMDVLDNTQTIAAGDTISIRVLEDRRDALQQIVAVTGEVNVPYIGLITARGRTCRELAFAVKKELEKNFFQHATVVIAIDKLNEYDAKSIREVEIDFYVMFGIVAKQGKYDLPPNEDITISQAILRAGGFAQFANKEKVKVIRKTPQGNKTILVNVHDIMQMGNLEKDIYIRKDDVIIVEEKTINF</sequence>
<reference evidence="18 19" key="1">
    <citation type="submission" date="2020-08" db="EMBL/GenBank/DDBJ databases">
        <title>Genomic Encyclopedia of Type Strains, Phase IV (KMG-IV): sequencing the most valuable type-strain genomes for metagenomic binning, comparative biology and taxonomic classification.</title>
        <authorList>
            <person name="Goeker M."/>
        </authorList>
    </citation>
    <scope>NUCLEOTIDE SEQUENCE [LARGE SCALE GENOMIC DNA]</scope>
    <source>
        <strain evidence="18 19">DSM 12252</strain>
    </source>
</reference>
<accession>A0A7W7YCE7</accession>
<keyword evidence="12" id="KW-0564">Palmitate</keyword>
<dbReference type="AlphaFoldDB" id="A0A7W7YCE7"/>
<dbReference type="Gene3D" id="3.10.560.10">
    <property type="entry name" value="Outer membrane lipoprotein wza domain like"/>
    <property type="match status" value="1"/>
</dbReference>
<feature type="domain" description="SLBB" evidence="17">
    <location>
        <begin position="154"/>
        <end position="232"/>
    </location>
</feature>
<name>A0A7W7YCE7_9BACT</name>
<evidence type="ECO:0000259" key="17">
    <source>
        <dbReference type="Pfam" id="PF22461"/>
    </source>
</evidence>
<feature type="domain" description="Polysaccharide export protein N-terminal" evidence="16">
    <location>
        <begin position="61"/>
        <end position="132"/>
    </location>
</feature>
<evidence type="ECO:0000256" key="2">
    <source>
        <dbReference type="ARBA" id="ARBA00009450"/>
    </source>
</evidence>
<keyword evidence="5" id="KW-0762">Sugar transport</keyword>
<keyword evidence="13" id="KW-0998">Cell outer membrane</keyword>
<evidence type="ECO:0000256" key="11">
    <source>
        <dbReference type="ARBA" id="ARBA00023136"/>
    </source>
</evidence>
<dbReference type="EMBL" id="JACHIG010000006">
    <property type="protein sequence ID" value="MBB5033598.1"/>
    <property type="molecule type" value="Genomic_DNA"/>
</dbReference>
<keyword evidence="7 15" id="KW-0732">Signal</keyword>
<evidence type="ECO:0000313" key="18">
    <source>
        <dbReference type="EMBL" id="MBB5033598.1"/>
    </source>
</evidence>
<dbReference type="Proteomes" id="UP000590740">
    <property type="component" value="Unassembled WGS sequence"/>
</dbReference>
<dbReference type="InterPro" id="IPR049712">
    <property type="entry name" value="Poly_export"/>
</dbReference>
<feature type="signal peptide" evidence="15">
    <location>
        <begin position="1"/>
        <end position="20"/>
    </location>
</feature>
<feature type="chain" id="PRO_5031305069" evidence="15">
    <location>
        <begin position="21"/>
        <end position="239"/>
    </location>
</feature>
<evidence type="ECO:0000256" key="1">
    <source>
        <dbReference type="ARBA" id="ARBA00004571"/>
    </source>
</evidence>
<protein>
    <submittedName>
        <fullName evidence="18">Protein involved in polysaccharide export with SLBB domain</fullName>
    </submittedName>
</protein>
<dbReference type="GO" id="GO:0006811">
    <property type="term" value="P:monoatomic ion transport"/>
    <property type="evidence" value="ECO:0007669"/>
    <property type="project" value="UniProtKB-KW"/>
</dbReference>
<comment type="caution">
    <text evidence="18">The sequence shown here is derived from an EMBL/GenBank/DDBJ whole genome shotgun (WGS) entry which is preliminary data.</text>
</comment>
<evidence type="ECO:0000256" key="7">
    <source>
        <dbReference type="ARBA" id="ARBA00022729"/>
    </source>
</evidence>
<dbReference type="PANTHER" id="PTHR33619:SF3">
    <property type="entry name" value="POLYSACCHARIDE EXPORT PROTEIN GFCE-RELATED"/>
    <property type="match status" value="1"/>
</dbReference>
<evidence type="ECO:0000256" key="14">
    <source>
        <dbReference type="ARBA" id="ARBA00023288"/>
    </source>
</evidence>
<evidence type="ECO:0000256" key="8">
    <source>
        <dbReference type="ARBA" id="ARBA00023047"/>
    </source>
</evidence>
<keyword evidence="19" id="KW-1185">Reference proteome</keyword>
<evidence type="ECO:0000256" key="13">
    <source>
        <dbReference type="ARBA" id="ARBA00023237"/>
    </source>
</evidence>
<keyword evidence="10" id="KW-0626">Porin</keyword>
<comment type="subcellular location">
    <subcellularLocation>
        <location evidence="1">Cell outer membrane</location>
        <topology evidence="1">Multi-pass membrane protein</topology>
    </subcellularLocation>
</comment>
<keyword evidence="3" id="KW-0813">Transport</keyword>
<gene>
    <name evidence="18" type="ORF">HNQ65_003186</name>
</gene>
<dbReference type="Pfam" id="PF22461">
    <property type="entry name" value="SLBB_2"/>
    <property type="match status" value="1"/>
</dbReference>
<comment type="similarity">
    <text evidence="2">Belongs to the BexD/CtrA/VexA family.</text>
</comment>
<keyword evidence="11" id="KW-0472">Membrane</keyword>
<evidence type="ECO:0000256" key="15">
    <source>
        <dbReference type="SAM" id="SignalP"/>
    </source>
</evidence>
<evidence type="ECO:0000256" key="10">
    <source>
        <dbReference type="ARBA" id="ARBA00023114"/>
    </source>
</evidence>
<evidence type="ECO:0000256" key="12">
    <source>
        <dbReference type="ARBA" id="ARBA00023139"/>
    </source>
</evidence>
<dbReference type="RefSeq" id="WP_184340553.1">
    <property type="nucleotide sequence ID" value="NZ_JACHIG010000006.1"/>
</dbReference>
<keyword evidence="8" id="KW-0625">Polysaccharide transport</keyword>
<evidence type="ECO:0000256" key="6">
    <source>
        <dbReference type="ARBA" id="ARBA00022692"/>
    </source>
</evidence>
<evidence type="ECO:0000256" key="9">
    <source>
        <dbReference type="ARBA" id="ARBA00023065"/>
    </source>
</evidence>
<keyword evidence="9" id="KW-0406">Ion transport</keyword>
<dbReference type="GO" id="GO:0046930">
    <property type="term" value="C:pore complex"/>
    <property type="evidence" value="ECO:0007669"/>
    <property type="project" value="UniProtKB-KW"/>
</dbReference>
<dbReference type="Pfam" id="PF02563">
    <property type="entry name" value="Poly_export"/>
    <property type="match status" value="1"/>
</dbReference>
<evidence type="ECO:0000259" key="16">
    <source>
        <dbReference type="Pfam" id="PF02563"/>
    </source>
</evidence>
<dbReference type="Gene3D" id="3.30.1950.10">
    <property type="entry name" value="wza like domain"/>
    <property type="match status" value="1"/>
</dbReference>
<dbReference type="GO" id="GO:0015288">
    <property type="term" value="F:porin activity"/>
    <property type="evidence" value="ECO:0007669"/>
    <property type="project" value="UniProtKB-KW"/>
</dbReference>
<evidence type="ECO:0000256" key="3">
    <source>
        <dbReference type="ARBA" id="ARBA00022448"/>
    </source>
</evidence>
<evidence type="ECO:0000256" key="5">
    <source>
        <dbReference type="ARBA" id="ARBA00022597"/>
    </source>
</evidence>
<keyword evidence="14" id="KW-0449">Lipoprotein</keyword>
<dbReference type="GO" id="GO:0015159">
    <property type="term" value="F:polysaccharide transmembrane transporter activity"/>
    <property type="evidence" value="ECO:0007669"/>
    <property type="project" value="InterPro"/>
</dbReference>
<evidence type="ECO:0000256" key="4">
    <source>
        <dbReference type="ARBA" id="ARBA00022452"/>
    </source>
</evidence>
<proteinExistence type="inferred from homology"/>
<dbReference type="GO" id="GO:0009279">
    <property type="term" value="C:cell outer membrane"/>
    <property type="evidence" value="ECO:0007669"/>
    <property type="project" value="UniProtKB-SubCell"/>
</dbReference>
<dbReference type="PANTHER" id="PTHR33619">
    <property type="entry name" value="POLYSACCHARIDE EXPORT PROTEIN GFCE-RELATED"/>
    <property type="match status" value="1"/>
</dbReference>
<evidence type="ECO:0000313" key="19">
    <source>
        <dbReference type="Proteomes" id="UP000590740"/>
    </source>
</evidence>
<dbReference type="InterPro" id="IPR054765">
    <property type="entry name" value="SLBB_dom"/>
</dbReference>
<organism evidence="18 19">
    <name type="scientific">Prosthecobacter vanneervenii</name>
    <dbReference type="NCBI Taxonomy" id="48466"/>
    <lineage>
        <taxon>Bacteria</taxon>
        <taxon>Pseudomonadati</taxon>
        <taxon>Verrucomicrobiota</taxon>
        <taxon>Verrucomicrobiia</taxon>
        <taxon>Verrucomicrobiales</taxon>
        <taxon>Verrucomicrobiaceae</taxon>
        <taxon>Prosthecobacter</taxon>
    </lineage>
</organism>
<keyword evidence="4" id="KW-1134">Transmembrane beta strand</keyword>
<dbReference type="InterPro" id="IPR003715">
    <property type="entry name" value="Poly_export_N"/>
</dbReference>
<keyword evidence="6" id="KW-0812">Transmembrane</keyword>